<feature type="domain" description="Ubiquitin-like" evidence="1">
    <location>
        <begin position="75"/>
        <end position="150"/>
    </location>
</feature>
<dbReference type="InterPro" id="IPR019956">
    <property type="entry name" value="Ubiquitin_dom"/>
</dbReference>
<dbReference type="PROSITE" id="PS00299">
    <property type="entry name" value="UBIQUITIN_1"/>
    <property type="match status" value="1"/>
</dbReference>
<dbReference type="InterPro" id="IPR000626">
    <property type="entry name" value="Ubiquitin-like_dom"/>
</dbReference>
<organism evidence="2 3">
    <name type="scientific">Neocallimastix californiae</name>
    <dbReference type="NCBI Taxonomy" id="1754190"/>
    <lineage>
        <taxon>Eukaryota</taxon>
        <taxon>Fungi</taxon>
        <taxon>Fungi incertae sedis</taxon>
        <taxon>Chytridiomycota</taxon>
        <taxon>Chytridiomycota incertae sedis</taxon>
        <taxon>Neocallimastigomycetes</taxon>
        <taxon>Neocallimastigales</taxon>
        <taxon>Neocallimastigaceae</taxon>
        <taxon>Neocallimastix</taxon>
    </lineage>
</organism>
<sequence>MQVDNTLLDALGALLGGNVYQHKTKVSKELNFENYTNITFSAGQPEVYLNNKKNQYKITENQNYLEDKSILKTPIRLFVKTLTEKTLTILIDYNDIILNLKRKIQEREGIPIDNQRLIFDGKQLNDDRKISDYNISKESILHLILSLRGGDWNEIGGKEYHLSDNLFDPTYDFDFTNVKDTGKTFTRGGLEYKRPCGWKRYALKVDNKYEDNNWLGSDGSSSINTEWAVSYHGTKIYCAEPIVKEGLKPGKHNSYGVGIYCTPNISTAEQYSEVFINKETNKKYKFVFQNRVKPSSIIKCKPKGGPEDYWYIENTKDIRPYGICIKEVN</sequence>
<dbReference type="AlphaFoldDB" id="A0A1Y2AK39"/>
<accession>A0A1Y2AK39</accession>
<dbReference type="SUPFAM" id="SSF56399">
    <property type="entry name" value="ADP-ribosylation"/>
    <property type="match status" value="1"/>
</dbReference>
<name>A0A1Y2AK39_9FUNG</name>
<dbReference type="PANTHER" id="PTHR36649">
    <property type="entry name" value="UBIQUITIN-LIKE DOMAIN-CONTAINING PROTEIN"/>
    <property type="match status" value="1"/>
</dbReference>
<dbReference type="Proteomes" id="UP000193920">
    <property type="component" value="Unassembled WGS sequence"/>
</dbReference>
<dbReference type="Pfam" id="PF00240">
    <property type="entry name" value="ubiquitin"/>
    <property type="match status" value="1"/>
</dbReference>
<dbReference type="InterPro" id="IPR029071">
    <property type="entry name" value="Ubiquitin-like_domsf"/>
</dbReference>
<gene>
    <name evidence="2" type="ORF">LY90DRAFT_515248</name>
</gene>
<dbReference type="PROSITE" id="PS50053">
    <property type="entry name" value="UBIQUITIN_2"/>
    <property type="match status" value="1"/>
</dbReference>
<dbReference type="FunFam" id="3.10.20.90:FF:000222">
    <property type="entry name" value="Polyubiquitin 5"/>
    <property type="match status" value="1"/>
</dbReference>
<comment type="caution">
    <text evidence="2">The sequence shown here is derived from an EMBL/GenBank/DDBJ whole genome shotgun (WGS) entry which is preliminary data.</text>
</comment>
<dbReference type="STRING" id="1754190.A0A1Y2AK39"/>
<reference evidence="2 3" key="1">
    <citation type="submission" date="2016-08" db="EMBL/GenBank/DDBJ databases">
        <title>A Parts List for Fungal Cellulosomes Revealed by Comparative Genomics.</title>
        <authorList>
            <consortium name="DOE Joint Genome Institute"/>
            <person name="Haitjema C.H."/>
            <person name="Gilmore S.P."/>
            <person name="Henske J.K."/>
            <person name="Solomon K.V."/>
            <person name="De Groot R."/>
            <person name="Kuo A."/>
            <person name="Mondo S.J."/>
            <person name="Salamov A.A."/>
            <person name="Labutti K."/>
            <person name="Zhao Z."/>
            <person name="Chiniquy J."/>
            <person name="Barry K."/>
            <person name="Brewer H.M."/>
            <person name="Purvine S.O."/>
            <person name="Wright A.T."/>
            <person name="Boxma B."/>
            <person name="Van Alen T."/>
            <person name="Hackstein J.H."/>
            <person name="Baker S.E."/>
            <person name="Grigoriev I.V."/>
            <person name="O'Malley M.A."/>
        </authorList>
    </citation>
    <scope>NUCLEOTIDE SEQUENCE [LARGE SCALE GENOMIC DNA]</scope>
    <source>
        <strain evidence="2 3">G1</strain>
    </source>
</reference>
<dbReference type="SMART" id="SM00213">
    <property type="entry name" value="UBQ"/>
    <property type="match status" value="1"/>
</dbReference>
<keyword evidence="3" id="KW-1185">Reference proteome</keyword>
<dbReference type="SUPFAM" id="SSF54236">
    <property type="entry name" value="Ubiquitin-like"/>
    <property type="match status" value="1"/>
</dbReference>
<evidence type="ECO:0000313" key="3">
    <source>
        <dbReference type="Proteomes" id="UP000193920"/>
    </source>
</evidence>
<evidence type="ECO:0000259" key="1">
    <source>
        <dbReference type="PROSITE" id="PS50053"/>
    </source>
</evidence>
<evidence type="ECO:0000313" key="2">
    <source>
        <dbReference type="EMBL" id="ORY22938.1"/>
    </source>
</evidence>
<dbReference type="InterPro" id="IPR019954">
    <property type="entry name" value="Ubiquitin_CS"/>
</dbReference>
<proteinExistence type="predicted"/>
<dbReference type="OrthoDB" id="2142219at2759"/>
<dbReference type="Gene3D" id="3.10.20.90">
    <property type="entry name" value="Phosphatidylinositol 3-kinase Catalytic Subunit, Chain A, domain 1"/>
    <property type="match status" value="1"/>
</dbReference>
<dbReference type="PRINTS" id="PR00348">
    <property type="entry name" value="UBIQUITIN"/>
</dbReference>
<dbReference type="Gene3D" id="3.90.228.10">
    <property type="match status" value="1"/>
</dbReference>
<protein>
    <submittedName>
        <fullName evidence="2">Ubiquitin-domain-containing protein</fullName>
    </submittedName>
</protein>
<dbReference type="PANTHER" id="PTHR36649:SF28">
    <property type="entry name" value="UBIQUITIN-LIKE DOMAIN-CONTAINING PROTEIN"/>
    <property type="match status" value="1"/>
</dbReference>
<dbReference type="EMBL" id="MCOG01000240">
    <property type="protein sequence ID" value="ORY22938.1"/>
    <property type="molecule type" value="Genomic_DNA"/>
</dbReference>